<reference evidence="3 4" key="1">
    <citation type="submission" date="2016-10" db="EMBL/GenBank/DDBJ databases">
        <authorList>
            <person name="Cai Z."/>
        </authorList>
    </citation>
    <scope>NUCLEOTIDE SEQUENCE [LARGE SCALE GENOMIC DNA]</scope>
</reference>
<evidence type="ECO:0000313" key="4">
    <source>
        <dbReference type="Proteomes" id="UP000256970"/>
    </source>
</evidence>
<proteinExistence type="predicted"/>
<evidence type="ECO:0008006" key="5">
    <source>
        <dbReference type="Google" id="ProtNLM"/>
    </source>
</evidence>
<dbReference type="EMBL" id="FNXT01001092">
    <property type="protein sequence ID" value="SZX71968.1"/>
    <property type="molecule type" value="Genomic_DNA"/>
</dbReference>
<comment type="subcellular location">
    <subcellularLocation>
        <location evidence="1">Cytoplasm</location>
        <location evidence="1">Cytoskeleton</location>
        <location evidence="1">Cilium axoneme</location>
    </subcellularLocation>
</comment>
<dbReference type="AlphaFoldDB" id="A0A383WI33"/>
<evidence type="ECO:0000256" key="1">
    <source>
        <dbReference type="ARBA" id="ARBA00004430"/>
    </source>
</evidence>
<dbReference type="Gene3D" id="3.80.10.10">
    <property type="entry name" value="Ribonuclease Inhibitor"/>
    <property type="match status" value="1"/>
</dbReference>
<dbReference type="InterPro" id="IPR032675">
    <property type="entry name" value="LRR_dom_sf"/>
</dbReference>
<dbReference type="Proteomes" id="UP000256970">
    <property type="component" value="Unassembled WGS sequence"/>
</dbReference>
<evidence type="ECO:0000313" key="3">
    <source>
        <dbReference type="EMBL" id="SZX76799.1"/>
    </source>
</evidence>
<name>A0A383WI33_TETOB</name>
<keyword evidence="4" id="KW-1185">Reference proteome</keyword>
<sequence length="440" mass="46358">MFKDNDSNNSANSSQAHATAPVASCSSILDYRLLKPLLRHPSISQDQQAIAALLQTSKQLQAAVAELLPGKLPVVLHARKPQQAAAFASWLQKHGSLLQALTVQWVGGDRYCLSNATWRPAAEAAFIVAVQEAAAAGHLQLQSFTVQGSTARSILQHLPAAHLTQLTAAAGFYDSNSMDAVRALTNLRSLTLRSVLPTARRGVRRGAPAGAQVTVHRAVTRAASALVALPFWTGLQQVTRLDISQVRPALLHAMAGQLPPQLQQLHVGLDAGGDARELELLASWLQQHGHIVSSMTVGGTRCAGPGWAAAWTAVAAAFQAAEAAAPPPAADDAAPGGKRWQLQSLSVDMGADETAAALQQLLQHLPAHSLTQLGCCVSWAGAGQLHAPPVNELRRLTGLCSLHLNIGHDTTQQTDQLLAPLSALPQLTELQLQGRPAGRG</sequence>
<gene>
    <name evidence="2" type="ORF">BQ4739_LOCUS12070</name>
    <name evidence="3" type="ORF">BQ4739_LOCUS17170</name>
</gene>
<dbReference type="EMBL" id="FNXT01001266">
    <property type="protein sequence ID" value="SZX76799.1"/>
    <property type="molecule type" value="Genomic_DNA"/>
</dbReference>
<evidence type="ECO:0000313" key="2">
    <source>
        <dbReference type="EMBL" id="SZX71968.1"/>
    </source>
</evidence>
<dbReference type="GO" id="GO:0005930">
    <property type="term" value="C:axoneme"/>
    <property type="evidence" value="ECO:0007669"/>
    <property type="project" value="UniProtKB-SubCell"/>
</dbReference>
<organism evidence="3 4">
    <name type="scientific">Tetradesmus obliquus</name>
    <name type="common">Green alga</name>
    <name type="synonym">Acutodesmus obliquus</name>
    <dbReference type="NCBI Taxonomy" id="3088"/>
    <lineage>
        <taxon>Eukaryota</taxon>
        <taxon>Viridiplantae</taxon>
        <taxon>Chlorophyta</taxon>
        <taxon>core chlorophytes</taxon>
        <taxon>Chlorophyceae</taxon>
        <taxon>CS clade</taxon>
        <taxon>Sphaeropleales</taxon>
        <taxon>Scenedesmaceae</taxon>
        <taxon>Tetradesmus</taxon>
    </lineage>
</organism>
<protein>
    <recommendedName>
        <fullName evidence="5">F-box domain-containing protein</fullName>
    </recommendedName>
</protein>
<accession>A0A383WI33</accession>